<dbReference type="InterPro" id="IPR008909">
    <property type="entry name" value="DALR_anticod-bd"/>
</dbReference>
<evidence type="ECO:0000256" key="6">
    <source>
        <dbReference type="ARBA" id="ARBA00022741"/>
    </source>
</evidence>
<dbReference type="Gene3D" id="3.30.1360.70">
    <property type="entry name" value="Arginyl tRNA synthetase N-terminal domain"/>
    <property type="match status" value="1"/>
</dbReference>
<dbReference type="CDD" id="cd07956">
    <property type="entry name" value="Anticodon_Ia_Arg"/>
    <property type="match status" value="1"/>
</dbReference>
<dbReference type="AlphaFoldDB" id="A0A2N4XWR4"/>
<gene>
    <name evidence="11" type="primary">argS</name>
    <name evidence="15" type="ORF">CEX73_02210</name>
</gene>
<evidence type="ECO:0000256" key="7">
    <source>
        <dbReference type="ARBA" id="ARBA00022840"/>
    </source>
</evidence>
<dbReference type="GO" id="GO:0005737">
    <property type="term" value="C:cytoplasm"/>
    <property type="evidence" value="ECO:0007669"/>
    <property type="project" value="UniProtKB-SubCell"/>
</dbReference>
<dbReference type="InterPro" id="IPR036695">
    <property type="entry name" value="Arg-tRNA-synth_N_sf"/>
</dbReference>
<dbReference type="FunFam" id="3.40.50.620:FF:000030">
    <property type="entry name" value="Arginine--tRNA ligase"/>
    <property type="match status" value="1"/>
</dbReference>
<dbReference type="PRINTS" id="PR01038">
    <property type="entry name" value="TRNASYNTHARG"/>
</dbReference>
<dbReference type="Pfam" id="PF05746">
    <property type="entry name" value="DALR_1"/>
    <property type="match status" value="1"/>
</dbReference>
<comment type="subcellular location">
    <subcellularLocation>
        <location evidence="1 11">Cytoplasm</location>
    </subcellularLocation>
</comment>
<evidence type="ECO:0000256" key="8">
    <source>
        <dbReference type="ARBA" id="ARBA00022917"/>
    </source>
</evidence>
<dbReference type="HAMAP" id="MF_00123">
    <property type="entry name" value="Arg_tRNA_synth"/>
    <property type="match status" value="1"/>
</dbReference>
<feature type="domain" description="DALR anticodon binding" evidence="13">
    <location>
        <begin position="463"/>
        <end position="579"/>
    </location>
</feature>
<dbReference type="InterPro" id="IPR001412">
    <property type="entry name" value="aa-tRNA-synth_I_CS"/>
</dbReference>
<keyword evidence="6 11" id="KW-0547">Nucleotide-binding</keyword>
<dbReference type="SUPFAM" id="SSF55190">
    <property type="entry name" value="Arginyl-tRNA synthetase (ArgRS), N-terminal 'additional' domain"/>
    <property type="match status" value="1"/>
</dbReference>
<organism evidence="15 16">
    <name type="scientific">Candidatus Palibaumannia cicadellinicola</name>
    <dbReference type="NCBI Taxonomy" id="186490"/>
    <lineage>
        <taxon>Bacteria</taxon>
        <taxon>Pseudomonadati</taxon>
        <taxon>Pseudomonadota</taxon>
        <taxon>Gammaproteobacteria</taxon>
        <taxon>Candidatus Palibaumannia</taxon>
    </lineage>
</organism>
<evidence type="ECO:0000313" key="16">
    <source>
        <dbReference type="Proteomes" id="UP000234253"/>
    </source>
</evidence>
<dbReference type="PANTHER" id="PTHR11956:SF5">
    <property type="entry name" value="ARGININE--TRNA LIGASE, CYTOPLASMIC"/>
    <property type="match status" value="1"/>
</dbReference>
<evidence type="ECO:0000256" key="10">
    <source>
        <dbReference type="ARBA" id="ARBA00049339"/>
    </source>
</evidence>
<dbReference type="InterPro" id="IPR009080">
    <property type="entry name" value="tRNAsynth_Ia_anticodon-bd"/>
</dbReference>
<keyword evidence="5 11" id="KW-0436">Ligase</keyword>
<evidence type="ECO:0000259" key="14">
    <source>
        <dbReference type="SMART" id="SM01016"/>
    </source>
</evidence>
<dbReference type="SUPFAM" id="SSF52374">
    <property type="entry name" value="Nucleotidylyl transferase"/>
    <property type="match status" value="1"/>
</dbReference>
<dbReference type="SMART" id="SM00836">
    <property type="entry name" value="DALR_1"/>
    <property type="match status" value="1"/>
</dbReference>
<dbReference type="FunFam" id="1.10.730.10:FF:000006">
    <property type="entry name" value="Arginyl-tRNA synthetase 2, mitochondrial"/>
    <property type="match status" value="1"/>
</dbReference>
<dbReference type="NCBIfam" id="TIGR00456">
    <property type="entry name" value="argS"/>
    <property type="match status" value="1"/>
</dbReference>
<comment type="similarity">
    <text evidence="2 11 12">Belongs to the class-I aminoacyl-tRNA synthetase family.</text>
</comment>
<evidence type="ECO:0000256" key="1">
    <source>
        <dbReference type="ARBA" id="ARBA00004496"/>
    </source>
</evidence>
<reference evidence="15 16" key="1">
    <citation type="submission" date="2017-06" db="EMBL/GenBank/DDBJ databases">
        <title>Metabolic interaction between xylem feeders and their symbionts.</title>
        <authorList>
            <person name="Chouaia B."/>
        </authorList>
    </citation>
    <scope>NUCLEOTIDE SEQUENCE [LARGE SCALE GENOMIC DNA]</scope>
    <source>
        <strain evidence="15 16">Gra</strain>
    </source>
</reference>
<evidence type="ECO:0000256" key="2">
    <source>
        <dbReference type="ARBA" id="ARBA00005594"/>
    </source>
</evidence>
<dbReference type="Pfam" id="PF03485">
    <property type="entry name" value="Arg_tRNA_synt_N"/>
    <property type="match status" value="1"/>
</dbReference>
<protein>
    <recommendedName>
        <fullName evidence="11">Arginine--tRNA ligase</fullName>
        <ecNumber evidence="11">6.1.1.19</ecNumber>
    </recommendedName>
    <alternativeName>
        <fullName evidence="11">Arginyl-tRNA synthetase</fullName>
        <shortName evidence="11">ArgRS</shortName>
    </alternativeName>
</protein>
<proteinExistence type="inferred from homology"/>
<dbReference type="InterPro" id="IPR005148">
    <property type="entry name" value="Arg-tRNA-synth_N"/>
</dbReference>
<keyword evidence="8 11" id="KW-0648">Protein biosynthesis</keyword>
<evidence type="ECO:0000256" key="4">
    <source>
        <dbReference type="ARBA" id="ARBA00022490"/>
    </source>
</evidence>
<keyword evidence="9 11" id="KW-0030">Aminoacyl-tRNA synthetase</keyword>
<dbReference type="EMBL" id="NJPO01000112">
    <property type="protein sequence ID" value="PLK58481.1"/>
    <property type="molecule type" value="Genomic_DNA"/>
</dbReference>
<feature type="short sequence motif" description="'HIGH' region" evidence="11">
    <location>
        <begin position="122"/>
        <end position="132"/>
    </location>
</feature>
<keyword evidence="7 11" id="KW-0067">ATP-binding</keyword>
<evidence type="ECO:0000256" key="12">
    <source>
        <dbReference type="RuleBase" id="RU363038"/>
    </source>
</evidence>
<dbReference type="Gene3D" id="3.40.50.620">
    <property type="entry name" value="HUPs"/>
    <property type="match status" value="1"/>
</dbReference>
<dbReference type="PANTHER" id="PTHR11956">
    <property type="entry name" value="ARGINYL-TRNA SYNTHETASE"/>
    <property type="match status" value="1"/>
</dbReference>
<dbReference type="CDD" id="cd00671">
    <property type="entry name" value="ArgRS_core"/>
    <property type="match status" value="1"/>
</dbReference>
<dbReference type="Proteomes" id="UP000234253">
    <property type="component" value="Unassembled WGS sequence"/>
</dbReference>
<evidence type="ECO:0000256" key="9">
    <source>
        <dbReference type="ARBA" id="ARBA00023146"/>
    </source>
</evidence>
<dbReference type="PROSITE" id="PS00178">
    <property type="entry name" value="AA_TRNA_LIGASE_I"/>
    <property type="match status" value="1"/>
</dbReference>
<comment type="caution">
    <text evidence="15">The sequence shown here is derived from an EMBL/GenBank/DDBJ whole genome shotgun (WGS) entry which is preliminary data.</text>
</comment>
<dbReference type="InterPro" id="IPR035684">
    <property type="entry name" value="ArgRS_core"/>
</dbReference>
<dbReference type="GO" id="GO:0005524">
    <property type="term" value="F:ATP binding"/>
    <property type="evidence" value="ECO:0007669"/>
    <property type="project" value="UniProtKB-UniRule"/>
</dbReference>
<dbReference type="OrthoDB" id="9803211at2"/>
<name>A0A2N4XWR4_9GAMM</name>
<dbReference type="Gene3D" id="1.10.730.10">
    <property type="entry name" value="Isoleucyl-tRNA Synthetase, Domain 1"/>
    <property type="match status" value="1"/>
</dbReference>
<evidence type="ECO:0000313" key="15">
    <source>
        <dbReference type="EMBL" id="PLK58481.1"/>
    </source>
</evidence>
<dbReference type="GO" id="GO:0006420">
    <property type="term" value="P:arginyl-tRNA aminoacylation"/>
    <property type="evidence" value="ECO:0007669"/>
    <property type="project" value="UniProtKB-UniRule"/>
</dbReference>
<dbReference type="SUPFAM" id="SSF47323">
    <property type="entry name" value="Anticodon-binding domain of a subclass of class I aminoacyl-tRNA synthetases"/>
    <property type="match status" value="1"/>
</dbReference>
<comment type="subunit">
    <text evidence="3 11">Monomer.</text>
</comment>
<dbReference type="Pfam" id="PF00750">
    <property type="entry name" value="tRNA-synt_1d"/>
    <property type="match status" value="1"/>
</dbReference>
<evidence type="ECO:0000259" key="13">
    <source>
        <dbReference type="SMART" id="SM00836"/>
    </source>
</evidence>
<comment type="catalytic activity">
    <reaction evidence="10 11">
        <text>tRNA(Arg) + L-arginine + ATP = L-arginyl-tRNA(Arg) + AMP + diphosphate</text>
        <dbReference type="Rhea" id="RHEA:20301"/>
        <dbReference type="Rhea" id="RHEA-COMP:9658"/>
        <dbReference type="Rhea" id="RHEA-COMP:9673"/>
        <dbReference type="ChEBI" id="CHEBI:30616"/>
        <dbReference type="ChEBI" id="CHEBI:32682"/>
        <dbReference type="ChEBI" id="CHEBI:33019"/>
        <dbReference type="ChEBI" id="CHEBI:78442"/>
        <dbReference type="ChEBI" id="CHEBI:78513"/>
        <dbReference type="ChEBI" id="CHEBI:456215"/>
        <dbReference type="EC" id="6.1.1.19"/>
    </reaction>
</comment>
<sequence>MNINILISEKVNQAMLAVGAPAHCKAQVRQSVNTKFGDYQVNGLMAAAKQLGVPSNQLAKKVISMLNLDGIARSVDIAGPGFINIVLDSQWLATQIAIALASPRLGILPYSPQTIVVDYSSPNVAKEMHVGHLRSTIIGDASARILEFLGHNVIRANHIGDWGTHFGMLIAYLEKVEYGGESEIKLSSLDNFYRKAKNNFDRDPDFAQKARNYVVKLQSGDSYCLQMWRKLVNITIVQNQKIYDRLNITLSQDNVMGESMYNNMLPGIVADLKAKGLAVEKAGATLVFLNECKNKEGKPMGVIIQKTDGAYLYTTTDIACAKYRYETLKADRIIYYIDSRQHQHLLQVWTIVRKAGYIPETVLLEHHMFGMILGQNRKPFKTREGVTIKLNDLLDEALKRARSLILSKHINVDDINIVELERLAQVISIGAVKYAELSKNRTSNYIFNWDEMLSFDGNTAPYIQYAYTRIRSIFKRSALNEQLFTGHISLEDEQEHLLAVRLLQYQETIAIVARDGTPHVLCAYLYNLAVLFSSFYENYPILNANSDKQRQSRLQLALLTSRTLQQGLNLLGIDTVERM</sequence>
<dbReference type="GO" id="GO:0004814">
    <property type="term" value="F:arginine-tRNA ligase activity"/>
    <property type="evidence" value="ECO:0007669"/>
    <property type="project" value="UniProtKB-UniRule"/>
</dbReference>
<dbReference type="SMART" id="SM01016">
    <property type="entry name" value="Arg_tRNA_synt_N"/>
    <property type="match status" value="1"/>
</dbReference>
<keyword evidence="4 11" id="KW-0963">Cytoplasm</keyword>
<dbReference type="RefSeq" id="WP_101626965.1">
    <property type="nucleotide sequence ID" value="NZ_NJPO01000112.1"/>
</dbReference>
<evidence type="ECO:0000256" key="5">
    <source>
        <dbReference type="ARBA" id="ARBA00022598"/>
    </source>
</evidence>
<accession>A0A2N4XWR4</accession>
<evidence type="ECO:0000256" key="3">
    <source>
        <dbReference type="ARBA" id="ARBA00011245"/>
    </source>
</evidence>
<dbReference type="EC" id="6.1.1.19" evidence="11"/>
<dbReference type="InterPro" id="IPR001278">
    <property type="entry name" value="Arg-tRNA-ligase"/>
</dbReference>
<dbReference type="InterPro" id="IPR014729">
    <property type="entry name" value="Rossmann-like_a/b/a_fold"/>
</dbReference>
<feature type="domain" description="Arginyl tRNA synthetase N-terminal" evidence="14">
    <location>
        <begin position="1"/>
        <end position="87"/>
    </location>
</feature>
<evidence type="ECO:0000256" key="11">
    <source>
        <dbReference type="HAMAP-Rule" id="MF_00123"/>
    </source>
</evidence>